<keyword evidence="3" id="KW-1185">Reference proteome</keyword>
<proteinExistence type="predicted"/>
<sequence length="155" mass="16264">MATEAATEIARFDAEVGSDIAPFSAILLRSESVASSRIENLTASAIALAELGDTSRENATVIVANTTAMQAAVALSDSLDGDAILAMHFALLGSTHPDRVPAAIADLEKFLSRHDLPPLIQAAIAHAQFETIHPFPTATDAPVARWCTACSGRRI</sequence>
<gene>
    <name evidence="2" type="ORF">RM423_11885</name>
</gene>
<dbReference type="Gene3D" id="1.10.3290.10">
    <property type="entry name" value="Fido-like domain"/>
    <property type="match status" value="1"/>
</dbReference>
<organism evidence="2 3">
    <name type="scientific">Jatrophihabitans lederbergiae</name>
    <dbReference type="NCBI Taxonomy" id="3075547"/>
    <lineage>
        <taxon>Bacteria</taxon>
        <taxon>Bacillati</taxon>
        <taxon>Actinomycetota</taxon>
        <taxon>Actinomycetes</taxon>
        <taxon>Jatrophihabitantales</taxon>
        <taxon>Jatrophihabitantaceae</taxon>
        <taxon>Jatrophihabitans</taxon>
    </lineage>
</organism>
<dbReference type="Pfam" id="PF02661">
    <property type="entry name" value="Fic"/>
    <property type="match status" value="1"/>
</dbReference>
<name>A0ABU2JAT6_9ACTN</name>
<dbReference type="RefSeq" id="WP_311423245.1">
    <property type="nucleotide sequence ID" value="NZ_JAVREH010000013.1"/>
</dbReference>
<protein>
    <submittedName>
        <fullName evidence="2">Fic family protein</fullName>
    </submittedName>
</protein>
<dbReference type="InterPro" id="IPR036597">
    <property type="entry name" value="Fido-like_dom_sf"/>
</dbReference>
<feature type="domain" description="Fido" evidence="1">
    <location>
        <begin position="96"/>
        <end position="136"/>
    </location>
</feature>
<evidence type="ECO:0000259" key="1">
    <source>
        <dbReference type="Pfam" id="PF02661"/>
    </source>
</evidence>
<dbReference type="SUPFAM" id="SSF140931">
    <property type="entry name" value="Fic-like"/>
    <property type="match status" value="1"/>
</dbReference>
<evidence type="ECO:0000313" key="2">
    <source>
        <dbReference type="EMBL" id="MDT0262094.1"/>
    </source>
</evidence>
<comment type="caution">
    <text evidence="2">The sequence shown here is derived from an EMBL/GenBank/DDBJ whole genome shotgun (WGS) entry which is preliminary data.</text>
</comment>
<dbReference type="InterPro" id="IPR003812">
    <property type="entry name" value="Fido"/>
</dbReference>
<dbReference type="EMBL" id="JAVREH010000013">
    <property type="protein sequence ID" value="MDT0262094.1"/>
    <property type="molecule type" value="Genomic_DNA"/>
</dbReference>
<dbReference type="Proteomes" id="UP001183176">
    <property type="component" value="Unassembled WGS sequence"/>
</dbReference>
<accession>A0ABU2JAT6</accession>
<evidence type="ECO:0000313" key="3">
    <source>
        <dbReference type="Proteomes" id="UP001183176"/>
    </source>
</evidence>
<reference evidence="3" key="1">
    <citation type="submission" date="2023-07" db="EMBL/GenBank/DDBJ databases">
        <title>30 novel species of actinomycetes from the DSMZ collection.</title>
        <authorList>
            <person name="Nouioui I."/>
        </authorList>
    </citation>
    <scope>NUCLEOTIDE SEQUENCE [LARGE SCALE GENOMIC DNA]</scope>
    <source>
        <strain evidence="3">DSM 44399</strain>
    </source>
</reference>